<feature type="compositionally biased region" description="Low complexity" evidence="1">
    <location>
        <begin position="107"/>
        <end position="130"/>
    </location>
</feature>
<evidence type="ECO:0000256" key="1">
    <source>
        <dbReference type="SAM" id="MobiDB-lite"/>
    </source>
</evidence>
<dbReference type="EMBL" id="CABPRJ010000019">
    <property type="protein sequence ID" value="VVC25751.1"/>
    <property type="molecule type" value="Genomic_DNA"/>
</dbReference>
<evidence type="ECO:0000313" key="3">
    <source>
        <dbReference type="EMBL" id="VVC25751.1"/>
    </source>
</evidence>
<feature type="region of interest" description="Disordered" evidence="1">
    <location>
        <begin position="107"/>
        <end position="137"/>
    </location>
</feature>
<proteinExistence type="predicted"/>
<dbReference type="Proteomes" id="UP000325440">
    <property type="component" value="Unassembled WGS sequence"/>
</dbReference>
<keyword evidence="2" id="KW-0732">Signal</keyword>
<reference evidence="3 4" key="1">
    <citation type="submission" date="2019-08" db="EMBL/GenBank/DDBJ databases">
        <authorList>
            <person name="Alioto T."/>
            <person name="Alioto T."/>
            <person name="Gomez Garrido J."/>
        </authorList>
    </citation>
    <scope>NUCLEOTIDE SEQUENCE [LARGE SCALE GENOMIC DNA]</scope>
</reference>
<keyword evidence="4" id="KW-1185">Reference proteome</keyword>
<gene>
    <name evidence="3" type="ORF">CINCED_3A000593</name>
</gene>
<accession>A0A5E4M8P4</accession>
<feature type="chain" id="PRO_5022662025" evidence="2">
    <location>
        <begin position="17"/>
        <end position="200"/>
    </location>
</feature>
<organism evidence="3 4">
    <name type="scientific">Cinara cedri</name>
    <dbReference type="NCBI Taxonomy" id="506608"/>
    <lineage>
        <taxon>Eukaryota</taxon>
        <taxon>Metazoa</taxon>
        <taxon>Ecdysozoa</taxon>
        <taxon>Arthropoda</taxon>
        <taxon>Hexapoda</taxon>
        <taxon>Insecta</taxon>
        <taxon>Pterygota</taxon>
        <taxon>Neoptera</taxon>
        <taxon>Paraneoptera</taxon>
        <taxon>Hemiptera</taxon>
        <taxon>Sternorrhyncha</taxon>
        <taxon>Aphidomorpha</taxon>
        <taxon>Aphidoidea</taxon>
        <taxon>Aphididae</taxon>
        <taxon>Lachninae</taxon>
        <taxon>Cinara</taxon>
    </lineage>
</organism>
<feature type="signal peptide" evidence="2">
    <location>
        <begin position="1"/>
        <end position="16"/>
    </location>
</feature>
<dbReference type="AlphaFoldDB" id="A0A5E4M8P4"/>
<sequence>MKSLTIVLIIVCVVTADENSKAKPEKRQSASYSSGVLPPAQGLQPTPAAVVPNTVPVSSYQPNYLPTCVVQPIYPSPSVPAYQPSVPYVLPSEPQYVPQYQPQYPQYQPQYPQYQPQQYPDAYQPQQYPAPYQPQPYPAGYQPSQYPAAYRAQQYPVAYQPPQQSQIATPYSYSYFVSAANNADKANDNNINNAPASAKK</sequence>
<protein>
    <submittedName>
        <fullName evidence="3">Uncharacterized protein</fullName>
    </submittedName>
</protein>
<evidence type="ECO:0000313" key="4">
    <source>
        <dbReference type="Proteomes" id="UP000325440"/>
    </source>
</evidence>
<dbReference type="OrthoDB" id="6628331at2759"/>
<dbReference type="PRINTS" id="PR01217">
    <property type="entry name" value="PRICHEXTENSN"/>
</dbReference>
<name>A0A5E4M8P4_9HEMI</name>
<evidence type="ECO:0000256" key="2">
    <source>
        <dbReference type="SAM" id="SignalP"/>
    </source>
</evidence>